<dbReference type="GO" id="GO:0016758">
    <property type="term" value="F:hexosyltransferase activity"/>
    <property type="evidence" value="ECO:0007669"/>
    <property type="project" value="UniProtKB-ARBA"/>
</dbReference>
<dbReference type="RefSeq" id="WP_068704736.1">
    <property type="nucleotide sequence ID" value="NZ_JAUOSW010000002.1"/>
</dbReference>
<dbReference type="STRING" id="447689.BA195_09310"/>
<dbReference type="CDD" id="cd00761">
    <property type="entry name" value="Glyco_tranf_GTA_type"/>
    <property type="match status" value="1"/>
</dbReference>
<organism evidence="3 4">
    <name type="scientific">Tenacibaculum soleae</name>
    <dbReference type="NCBI Taxonomy" id="447689"/>
    <lineage>
        <taxon>Bacteria</taxon>
        <taxon>Pseudomonadati</taxon>
        <taxon>Bacteroidota</taxon>
        <taxon>Flavobacteriia</taxon>
        <taxon>Flavobacteriales</taxon>
        <taxon>Flavobacteriaceae</taxon>
        <taxon>Tenacibaculum</taxon>
    </lineage>
</organism>
<proteinExistence type="predicted"/>
<dbReference type="EMBL" id="MAKX01000002">
    <property type="protein sequence ID" value="OCK43075.1"/>
    <property type="molecule type" value="Genomic_DNA"/>
</dbReference>
<dbReference type="Gene3D" id="3.90.550.10">
    <property type="entry name" value="Spore Coat Polysaccharide Biosynthesis Protein SpsA, Chain A"/>
    <property type="match status" value="1"/>
</dbReference>
<dbReference type="InterPro" id="IPR001173">
    <property type="entry name" value="Glyco_trans_2-like"/>
</dbReference>
<evidence type="ECO:0000259" key="2">
    <source>
        <dbReference type="Pfam" id="PF00535"/>
    </source>
</evidence>
<evidence type="ECO:0000256" key="1">
    <source>
        <dbReference type="SAM" id="Coils"/>
    </source>
</evidence>
<gene>
    <name evidence="3" type="ORF">BA195_09310</name>
</gene>
<dbReference type="Proteomes" id="UP000093186">
    <property type="component" value="Unassembled WGS sequence"/>
</dbReference>
<dbReference type="SUPFAM" id="SSF53448">
    <property type="entry name" value="Nucleotide-diphospho-sugar transferases"/>
    <property type="match status" value="1"/>
</dbReference>
<accession>A0A1B9XZS8</accession>
<evidence type="ECO:0000313" key="4">
    <source>
        <dbReference type="Proteomes" id="UP000093186"/>
    </source>
</evidence>
<name>A0A1B9XZS8_9FLAO</name>
<dbReference type="PANTHER" id="PTHR22916">
    <property type="entry name" value="GLYCOSYLTRANSFERASE"/>
    <property type="match status" value="1"/>
</dbReference>
<feature type="coiled-coil region" evidence="1">
    <location>
        <begin position="227"/>
        <end position="254"/>
    </location>
</feature>
<reference evidence="3 4" key="1">
    <citation type="submission" date="2016-06" db="EMBL/GenBank/DDBJ databases">
        <title>Draft Genome Sequence of Tenacibaculum soleae UCD-KL19.</title>
        <authorList>
            <person name="Eisen J.A."/>
            <person name="Coil D.A."/>
            <person name="Lujan K.M."/>
        </authorList>
    </citation>
    <scope>NUCLEOTIDE SEQUENCE [LARGE SCALE GENOMIC DNA]</scope>
    <source>
        <strain evidence="3 4">UCD-KL19</strain>
    </source>
</reference>
<dbReference type="PANTHER" id="PTHR22916:SF3">
    <property type="entry name" value="UDP-GLCNAC:BETAGAL BETA-1,3-N-ACETYLGLUCOSAMINYLTRANSFERASE-LIKE PROTEIN 1"/>
    <property type="match status" value="1"/>
</dbReference>
<sequence length="322" mass="37625">MKYTIVIPAYNVEDYINNTIDSVLSQTYKDIEIIIINDGSTDNTISVISNYENHNQIKIINQKNKGVSAARNVGIKEATGDYIFFLDADDTIEPNLFEDVNVFIKKNIDKVEIVSFGYNIIKNKVIKDEMSRYEFNERVFESHFFLNSYLKKEIYQCMCSFVVKRELVIDEKIFFDESTFNGEDQEFQIKCMLKAKEVLYLSFPYFNYIVRDNSAVNSGFSEKYITLLNAFIRLDNYVNNNKRLENEVKENLIRYSNLIYFYTLRKAVKSKDKKLISEVVLKKAYFNSNYKFKLDKLGVKLLFCSGLNKVSAKLLTKILSLT</sequence>
<keyword evidence="1" id="KW-0175">Coiled coil</keyword>
<keyword evidence="4" id="KW-1185">Reference proteome</keyword>
<feature type="domain" description="Glycosyltransferase 2-like" evidence="2">
    <location>
        <begin position="4"/>
        <end position="148"/>
    </location>
</feature>
<dbReference type="InterPro" id="IPR029044">
    <property type="entry name" value="Nucleotide-diphossugar_trans"/>
</dbReference>
<evidence type="ECO:0000313" key="3">
    <source>
        <dbReference type="EMBL" id="OCK43075.1"/>
    </source>
</evidence>
<dbReference type="OrthoDB" id="9815829at2"/>
<dbReference type="Pfam" id="PF00535">
    <property type="entry name" value="Glycos_transf_2"/>
    <property type="match status" value="1"/>
</dbReference>
<protein>
    <recommendedName>
        <fullName evidence="2">Glycosyltransferase 2-like domain-containing protein</fullName>
    </recommendedName>
</protein>
<comment type="caution">
    <text evidence="3">The sequence shown here is derived from an EMBL/GenBank/DDBJ whole genome shotgun (WGS) entry which is preliminary data.</text>
</comment>
<dbReference type="AlphaFoldDB" id="A0A1B9XZS8"/>